<sequence length="189" mass="21070">FTRSNPSKLEIPGIKLGEDEDVTEEAVLTSLKRAIRRYSTLQAHDGHWPGDYAGPMFLLPGLVIVLHVTGALNTVLSTEHQKEIRRYLYNHQNEDGGWGLHIEGTSTMFCTVLTYVTLRLLGDESDGGDGAMVIARNWILDHGGATFTTSWGKFWLSVLGVFDWSGNNPLLPELWMLPYFLPFHPGQGS</sequence>
<reference evidence="3 4" key="2">
    <citation type="journal article" date="2013" name="Plant Cell Physiol.">
        <title>Rice Annotation Project Database (RAP-DB): an integrative and interactive database for rice genomics.</title>
        <authorList>
            <person name="Sakai H."/>
            <person name="Lee S.S."/>
            <person name="Tanaka T."/>
            <person name="Numa H."/>
            <person name="Kim J."/>
            <person name="Kawahara Y."/>
            <person name="Wakimoto H."/>
            <person name="Yang C.C."/>
            <person name="Iwamoto M."/>
            <person name="Abe T."/>
            <person name="Yamada Y."/>
            <person name="Muto A."/>
            <person name="Inokuchi H."/>
            <person name="Ikemura T."/>
            <person name="Matsumoto T."/>
            <person name="Sasaki T."/>
            <person name="Itoh T."/>
        </authorList>
    </citation>
    <scope>NUCLEOTIDE SEQUENCE [LARGE SCALE GENOMIC DNA]</scope>
    <source>
        <strain evidence="4">cv. Nipponbare</strain>
    </source>
</reference>
<dbReference type="Pfam" id="PF13249">
    <property type="entry name" value="SQHop_cyclase_N"/>
    <property type="match status" value="1"/>
</dbReference>
<dbReference type="InterPro" id="IPR008930">
    <property type="entry name" value="Terpenoid_cyclase/PrenylTrfase"/>
</dbReference>
<dbReference type="PANTHER" id="PTHR11764">
    <property type="entry name" value="TERPENE CYCLASE/MUTASE FAMILY MEMBER"/>
    <property type="match status" value="1"/>
</dbReference>
<dbReference type="GO" id="GO:0005811">
    <property type="term" value="C:lipid droplet"/>
    <property type="evidence" value="ECO:0007669"/>
    <property type="project" value="InterPro"/>
</dbReference>
<gene>
    <name evidence="3" type="ordered locus">Os02g0139500</name>
    <name evidence="3" type="ORF">OSNPB_020139500</name>
</gene>
<dbReference type="PANTHER" id="PTHR11764:SF66">
    <property type="entry name" value="TERPENE CYCLASE_MUTASE FAMILY MEMBER"/>
    <property type="match status" value="1"/>
</dbReference>
<dbReference type="GO" id="GO:0016104">
    <property type="term" value="P:triterpenoid biosynthetic process"/>
    <property type="evidence" value="ECO:0007669"/>
    <property type="project" value="InterPro"/>
</dbReference>
<dbReference type="InterPro" id="IPR032697">
    <property type="entry name" value="SQ_cyclase_N"/>
</dbReference>
<dbReference type="EMBL" id="AP014958">
    <property type="protein sequence ID" value="BAS76906.1"/>
    <property type="molecule type" value="Genomic_DNA"/>
</dbReference>
<reference evidence="3 4" key="3">
    <citation type="journal article" date="2013" name="Rice">
        <title>Improvement of the Oryza sativa Nipponbare reference genome using next generation sequence and optical map data.</title>
        <authorList>
            <person name="Kawahara Y."/>
            <person name="de la Bastide M."/>
            <person name="Hamilton J.P."/>
            <person name="Kanamori H."/>
            <person name="McCombie W.R."/>
            <person name="Ouyang S."/>
            <person name="Schwartz D.C."/>
            <person name="Tanaka T."/>
            <person name="Wu J."/>
            <person name="Zhou S."/>
            <person name="Childs K.L."/>
            <person name="Davidson R.M."/>
            <person name="Lin H."/>
            <person name="Quesada-Ocampo L."/>
            <person name="Vaillancourt B."/>
            <person name="Sakai H."/>
            <person name="Lee S.S."/>
            <person name="Kim J."/>
            <person name="Numa H."/>
            <person name="Itoh T."/>
            <person name="Buell C.R."/>
            <person name="Matsumoto T."/>
        </authorList>
    </citation>
    <scope>NUCLEOTIDE SEQUENCE [LARGE SCALE GENOMIC DNA]</scope>
    <source>
        <strain evidence="4">cv. Nipponbare</strain>
    </source>
</reference>
<evidence type="ECO:0000256" key="1">
    <source>
        <dbReference type="SAM" id="Phobius"/>
    </source>
</evidence>
<dbReference type="AlphaFoldDB" id="A0A0P0VEL0"/>
<evidence type="ECO:0000313" key="3">
    <source>
        <dbReference type="EMBL" id="BAS76906.1"/>
    </source>
</evidence>
<feature type="non-terminal residue" evidence="3">
    <location>
        <position position="189"/>
    </location>
</feature>
<keyword evidence="1" id="KW-1133">Transmembrane helix</keyword>
<keyword evidence="4" id="KW-1185">Reference proteome</keyword>
<organism evidence="3 4">
    <name type="scientific">Oryza sativa subsp. japonica</name>
    <name type="common">Rice</name>
    <dbReference type="NCBI Taxonomy" id="39947"/>
    <lineage>
        <taxon>Eukaryota</taxon>
        <taxon>Viridiplantae</taxon>
        <taxon>Streptophyta</taxon>
        <taxon>Embryophyta</taxon>
        <taxon>Tracheophyta</taxon>
        <taxon>Spermatophyta</taxon>
        <taxon>Magnoliopsida</taxon>
        <taxon>Liliopsida</taxon>
        <taxon>Poales</taxon>
        <taxon>Poaceae</taxon>
        <taxon>BOP clade</taxon>
        <taxon>Oryzoideae</taxon>
        <taxon>Oryzeae</taxon>
        <taxon>Oryzinae</taxon>
        <taxon>Oryza</taxon>
        <taxon>Oryza sativa</taxon>
    </lineage>
</organism>
<protein>
    <submittedName>
        <fullName evidence="3">Os02g0139500 protein</fullName>
    </submittedName>
</protein>
<keyword evidence="1" id="KW-0472">Membrane</keyword>
<dbReference type="ExpressionAtlas" id="A0A0P0VEL0">
    <property type="expression patterns" value="baseline and differential"/>
</dbReference>
<keyword evidence="1" id="KW-0812">Transmembrane</keyword>
<evidence type="ECO:0000259" key="2">
    <source>
        <dbReference type="Pfam" id="PF13249"/>
    </source>
</evidence>
<evidence type="ECO:0000313" key="4">
    <source>
        <dbReference type="Proteomes" id="UP000059680"/>
    </source>
</evidence>
<feature type="transmembrane region" description="Helical" evidence="1">
    <location>
        <begin position="57"/>
        <end position="76"/>
    </location>
</feature>
<dbReference type="Gramene" id="Os02t0139500-01">
    <property type="protein sequence ID" value="Os02t0139500-01"/>
    <property type="gene ID" value="Os02g0139500"/>
</dbReference>
<feature type="domain" description="Squalene cyclase N-terminal" evidence="2">
    <location>
        <begin position="32"/>
        <end position="185"/>
    </location>
</feature>
<reference evidence="4" key="1">
    <citation type="journal article" date="2005" name="Nature">
        <title>The map-based sequence of the rice genome.</title>
        <authorList>
            <consortium name="International rice genome sequencing project (IRGSP)"/>
            <person name="Matsumoto T."/>
            <person name="Wu J."/>
            <person name="Kanamori H."/>
            <person name="Katayose Y."/>
            <person name="Fujisawa M."/>
            <person name="Namiki N."/>
            <person name="Mizuno H."/>
            <person name="Yamamoto K."/>
            <person name="Antonio B.A."/>
            <person name="Baba T."/>
            <person name="Sakata K."/>
            <person name="Nagamura Y."/>
            <person name="Aoki H."/>
            <person name="Arikawa K."/>
            <person name="Arita K."/>
            <person name="Bito T."/>
            <person name="Chiden Y."/>
            <person name="Fujitsuka N."/>
            <person name="Fukunaka R."/>
            <person name="Hamada M."/>
            <person name="Harada C."/>
            <person name="Hayashi A."/>
            <person name="Hijishita S."/>
            <person name="Honda M."/>
            <person name="Hosokawa S."/>
            <person name="Ichikawa Y."/>
            <person name="Idonuma A."/>
            <person name="Iijima M."/>
            <person name="Ikeda M."/>
            <person name="Ikeno M."/>
            <person name="Ito K."/>
            <person name="Ito S."/>
            <person name="Ito T."/>
            <person name="Ito Y."/>
            <person name="Ito Y."/>
            <person name="Iwabuchi A."/>
            <person name="Kamiya K."/>
            <person name="Karasawa W."/>
            <person name="Kurita K."/>
            <person name="Katagiri S."/>
            <person name="Kikuta A."/>
            <person name="Kobayashi H."/>
            <person name="Kobayashi N."/>
            <person name="Machita K."/>
            <person name="Maehara T."/>
            <person name="Masukawa M."/>
            <person name="Mizubayashi T."/>
            <person name="Mukai Y."/>
            <person name="Nagasaki H."/>
            <person name="Nagata Y."/>
            <person name="Naito S."/>
            <person name="Nakashima M."/>
            <person name="Nakama Y."/>
            <person name="Nakamichi Y."/>
            <person name="Nakamura M."/>
            <person name="Meguro A."/>
            <person name="Negishi M."/>
            <person name="Ohta I."/>
            <person name="Ohta T."/>
            <person name="Okamoto M."/>
            <person name="Ono N."/>
            <person name="Saji S."/>
            <person name="Sakaguchi M."/>
            <person name="Sakai K."/>
            <person name="Shibata M."/>
            <person name="Shimokawa T."/>
            <person name="Song J."/>
            <person name="Takazaki Y."/>
            <person name="Terasawa K."/>
            <person name="Tsugane M."/>
            <person name="Tsuji K."/>
            <person name="Ueda S."/>
            <person name="Waki K."/>
            <person name="Yamagata H."/>
            <person name="Yamamoto M."/>
            <person name="Yamamoto S."/>
            <person name="Yamane H."/>
            <person name="Yoshiki S."/>
            <person name="Yoshihara R."/>
            <person name="Yukawa K."/>
            <person name="Zhong H."/>
            <person name="Yano M."/>
            <person name="Yuan Q."/>
            <person name="Ouyang S."/>
            <person name="Liu J."/>
            <person name="Jones K.M."/>
            <person name="Gansberger K."/>
            <person name="Moffat K."/>
            <person name="Hill J."/>
            <person name="Bera J."/>
            <person name="Fadrosh D."/>
            <person name="Jin S."/>
            <person name="Johri S."/>
            <person name="Kim M."/>
            <person name="Overton L."/>
            <person name="Reardon M."/>
            <person name="Tsitrin T."/>
            <person name="Vuong H."/>
            <person name="Weaver B."/>
            <person name="Ciecko A."/>
            <person name="Tallon L."/>
            <person name="Jackson J."/>
            <person name="Pai G."/>
            <person name="Aken S.V."/>
            <person name="Utterback T."/>
            <person name="Reidmuller S."/>
            <person name="Feldblyum T."/>
            <person name="Hsiao J."/>
            <person name="Zismann V."/>
            <person name="Iobst S."/>
            <person name="de Vazeille A.R."/>
            <person name="Buell C.R."/>
            <person name="Ying K."/>
            <person name="Li Y."/>
            <person name="Lu T."/>
            <person name="Huang Y."/>
            <person name="Zhao Q."/>
            <person name="Feng Q."/>
            <person name="Zhang L."/>
            <person name="Zhu J."/>
            <person name="Weng Q."/>
            <person name="Mu J."/>
            <person name="Lu Y."/>
            <person name="Fan D."/>
            <person name="Liu Y."/>
            <person name="Guan J."/>
            <person name="Zhang Y."/>
            <person name="Yu S."/>
            <person name="Liu X."/>
            <person name="Zhang Y."/>
            <person name="Hong G."/>
            <person name="Han B."/>
            <person name="Choisne N."/>
            <person name="Demange N."/>
            <person name="Orjeda G."/>
            <person name="Samain S."/>
            <person name="Cattolico L."/>
            <person name="Pelletier E."/>
            <person name="Couloux A."/>
            <person name="Segurens B."/>
            <person name="Wincker P."/>
            <person name="D'Hont A."/>
            <person name="Scarpelli C."/>
            <person name="Weissenbach J."/>
            <person name="Salanoubat M."/>
            <person name="Quetier F."/>
            <person name="Yu Y."/>
            <person name="Kim H.R."/>
            <person name="Rambo T."/>
            <person name="Currie J."/>
            <person name="Collura K."/>
            <person name="Luo M."/>
            <person name="Yang T."/>
            <person name="Ammiraju J.S.S."/>
            <person name="Engler F."/>
            <person name="Soderlund C."/>
            <person name="Wing R.A."/>
            <person name="Palmer L.E."/>
            <person name="de la Bastide M."/>
            <person name="Spiegel L."/>
            <person name="Nascimento L."/>
            <person name="Zutavern T."/>
            <person name="O'Shaughnessy A."/>
            <person name="Dike S."/>
            <person name="Dedhia N."/>
            <person name="Preston R."/>
            <person name="Balija V."/>
            <person name="McCombie W.R."/>
            <person name="Chow T."/>
            <person name="Chen H."/>
            <person name="Chung M."/>
            <person name="Chen C."/>
            <person name="Shaw J."/>
            <person name="Wu H."/>
            <person name="Hsiao K."/>
            <person name="Chao Y."/>
            <person name="Chu M."/>
            <person name="Cheng C."/>
            <person name="Hour A."/>
            <person name="Lee P."/>
            <person name="Lin S."/>
            <person name="Lin Y."/>
            <person name="Liou J."/>
            <person name="Liu S."/>
            <person name="Hsing Y."/>
            <person name="Raghuvanshi S."/>
            <person name="Mohanty A."/>
            <person name="Bharti A.K."/>
            <person name="Gaur A."/>
            <person name="Gupta V."/>
            <person name="Kumar D."/>
            <person name="Ravi V."/>
            <person name="Vij S."/>
            <person name="Kapur A."/>
            <person name="Khurana P."/>
            <person name="Khurana P."/>
            <person name="Khurana J.P."/>
            <person name="Tyagi A.K."/>
            <person name="Gaikwad K."/>
            <person name="Singh A."/>
            <person name="Dalal V."/>
            <person name="Srivastava S."/>
            <person name="Dixit A."/>
            <person name="Pal A.K."/>
            <person name="Ghazi I.A."/>
            <person name="Yadav M."/>
            <person name="Pandit A."/>
            <person name="Bhargava A."/>
            <person name="Sureshbabu K."/>
            <person name="Batra K."/>
            <person name="Sharma T.R."/>
            <person name="Mohapatra T."/>
            <person name="Singh N.K."/>
            <person name="Messing J."/>
            <person name="Nelson A.B."/>
            <person name="Fuks G."/>
            <person name="Kavchok S."/>
            <person name="Keizer G."/>
            <person name="Linton E."/>
            <person name="Llaca V."/>
            <person name="Song R."/>
            <person name="Tanyolac B."/>
            <person name="Young S."/>
            <person name="Ho-Il K."/>
            <person name="Hahn J.H."/>
            <person name="Sangsakoo G."/>
            <person name="Vanavichit A."/>
            <person name="de Mattos Luiz.A.T."/>
            <person name="Zimmer P.D."/>
            <person name="Malone G."/>
            <person name="Dellagostin O."/>
            <person name="de Oliveira A.C."/>
            <person name="Bevan M."/>
            <person name="Bancroft I."/>
            <person name="Minx P."/>
            <person name="Cordum H."/>
            <person name="Wilson R."/>
            <person name="Cheng Z."/>
            <person name="Jin W."/>
            <person name="Jiang J."/>
            <person name="Leong S.A."/>
            <person name="Iwama H."/>
            <person name="Gojobori T."/>
            <person name="Itoh T."/>
            <person name="Niimura Y."/>
            <person name="Fujii Y."/>
            <person name="Habara T."/>
            <person name="Sakai H."/>
            <person name="Sato Y."/>
            <person name="Wilson G."/>
            <person name="Kumar K."/>
            <person name="McCouch S."/>
            <person name="Juretic N."/>
            <person name="Hoen D."/>
            <person name="Wright S."/>
            <person name="Bruskiewich R."/>
            <person name="Bureau T."/>
            <person name="Miyao A."/>
            <person name="Hirochika H."/>
            <person name="Nishikawa T."/>
            <person name="Kadowaki K."/>
            <person name="Sugiura M."/>
            <person name="Burr B."/>
            <person name="Sasaki T."/>
        </authorList>
    </citation>
    <scope>NUCLEOTIDE SEQUENCE [LARGE SCALE GENOMIC DNA]</scope>
    <source>
        <strain evidence="4">cv. Nipponbare</strain>
    </source>
</reference>
<accession>A0A0P0VEL0</accession>
<dbReference type="Gene3D" id="1.50.10.20">
    <property type="match status" value="1"/>
</dbReference>
<dbReference type="GO" id="GO:0016866">
    <property type="term" value="F:intramolecular transferase activity"/>
    <property type="evidence" value="ECO:0007669"/>
    <property type="project" value="InterPro"/>
</dbReference>
<proteinExistence type="predicted"/>
<dbReference type="InterPro" id="IPR018333">
    <property type="entry name" value="Squalene_cyclase"/>
</dbReference>
<dbReference type="Proteomes" id="UP000059680">
    <property type="component" value="Chromosome 2"/>
</dbReference>
<name>A0A0P0VEL0_ORYSJ</name>
<dbReference type="SUPFAM" id="SSF48239">
    <property type="entry name" value="Terpenoid cyclases/Protein prenyltransferases"/>
    <property type="match status" value="1"/>
</dbReference>